<keyword evidence="3" id="KW-0012">Acyltransferase</keyword>
<dbReference type="RefSeq" id="XP_008444409.2">
    <property type="nucleotide sequence ID" value="XM_008446187.3"/>
</dbReference>
<sequence length="436" mass="48829">MKLEFEVISQEFVKPSSPTPANLRRYKFSFLDQVTADVYNPMVYFFELNGDYSNFTEIEIKNHLKHSLSAVLSDYYPLAGRVNYADFEIDCNDDGVPFLETRVKSKLHDVISKSFPEDLNCLVPFELDRLNEISMGVQLNFFECGGIGLGVCVSHKIADALSFFSAVNIWAKAARGEAEALGRPHLVAAKLFPPRNAAVYNTGNSIVRDRVVRRFVVEGPKVEAIRKQYAESASMEGQRRPTRVEALSAFIYGRFLAAINDESSAQTDRFFLVCHTVNIRQKLYPPLPQNAFGNYYRNAMTLPSAATLTDANCSALINEVRLQVAKINPEFLRQFQEENAQLETIKATSARFLKGDIVSCAFTSLCRLPLYDADFGWGSPVWAASPALPFKNLFVLMDGKSSDGAVDVLVHLKESNMERLEVDREFLKFASPTASS</sequence>
<evidence type="ECO:0000256" key="2">
    <source>
        <dbReference type="ARBA" id="ARBA00022679"/>
    </source>
</evidence>
<dbReference type="InterPro" id="IPR023213">
    <property type="entry name" value="CAT-like_dom_sf"/>
</dbReference>
<organism evidence="4 5">
    <name type="scientific">Cucumis melo</name>
    <name type="common">Muskmelon</name>
    <dbReference type="NCBI Taxonomy" id="3656"/>
    <lineage>
        <taxon>Eukaryota</taxon>
        <taxon>Viridiplantae</taxon>
        <taxon>Streptophyta</taxon>
        <taxon>Embryophyta</taxon>
        <taxon>Tracheophyta</taxon>
        <taxon>Spermatophyta</taxon>
        <taxon>Magnoliopsida</taxon>
        <taxon>eudicotyledons</taxon>
        <taxon>Gunneridae</taxon>
        <taxon>Pentapetalae</taxon>
        <taxon>rosids</taxon>
        <taxon>fabids</taxon>
        <taxon>Cucurbitales</taxon>
        <taxon>Cucurbitaceae</taxon>
        <taxon>Benincaseae</taxon>
        <taxon>Cucumis</taxon>
    </lineage>
</organism>
<comment type="similarity">
    <text evidence="1">Belongs to the plant acyltransferase family.</text>
</comment>
<keyword evidence="2" id="KW-0808">Transferase</keyword>
<evidence type="ECO:0000313" key="4">
    <source>
        <dbReference type="Proteomes" id="UP001652600"/>
    </source>
</evidence>
<keyword evidence="4" id="KW-1185">Reference proteome</keyword>
<gene>
    <name evidence="5" type="primary">LOC103487746</name>
</gene>
<accession>A0A1S3BB10</accession>
<name>A0A1S3BB10_CUCME</name>
<dbReference type="KEGG" id="cmo:103487746"/>
<evidence type="ECO:0000313" key="5">
    <source>
        <dbReference type="RefSeq" id="XP_008444409.2"/>
    </source>
</evidence>
<dbReference type="PANTHER" id="PTHR31623">
    <property type="entry name" value="F21J9.9"/>
    <property type="match status" value="1"/>
</dbReference>
<evidence type="ECO:0000256" key="3">
    <source>
        <dbReference type="ARBA" id="ARBA00023315"/>
    </source>
</evidence>
<evidence type="ECO:0000256" key="1">
    <source>
        <dbReference type="ARBA" id="ARBA00009861"/>
    </source>
</evidence>
<protein>
    <submittedName>
        <fullName evidence="5">Stemmadenine O-acetyltransferase-like</fullName>
    </submittedName>
</protein>
<dbReference type="InParanoid" id="A0A1S3BB10"/>
<dbReference type="AlphaFoldDB" id="A0A1S3BB10"/>
<dbReference type="Pfam" id="PF02458">
    <property type="entry name" value="Transferase"/>
    <property type="match status" value="1"/>
</dbReference>
<dbReference type="eggNOG" id="ENOG502QSKU">
    <property type="taxonomic scope" value="Eukaryota"/>
</dbReference>
<dbReference type="Proteomes" id="UP001652600">
    <property type="component" value="Chromosome 3"/>
</dbReference>
<dbReference type="GO" id="GO:0016746">
    <property type="term" value="F:acyltransferase activity"/>
    <property type="evidence" value="ECO:0007669"/>
    <property type="project" value="UniProtKB-KW"/>
</dbReference>
<reference evidence="5" key="1">
    <citation type="submission" date="2025-08" db="UniProtKB">
        <authorList>
            <consortium name="RefSeq"/>
        </authorList>
    </citation>
    <scope>IDENTIFICATION</scope>
    <source>
        <tissue evidence="5">Stem</tissue>
    </source>
</reference>
<dbReference type="GeneID" id="103487746"/>
<proteinExistence type="inferred from homology"/>
<dbReference type="Gene3D" id="3.30.559.10">
    <property type="entry name" value="Chloramphenicol acetyltransferase-like domain"/>
    <property type="match status" value="2"/>
</dbReference>
<dbReference type="PANTHER" id="PTHR31623:SF46">
    <property type="entry name" value="VINORINE SYNTHASE-LIKE"/>
    <property type="match status" value="1"/>
</dbReference>